<gene>
    <name evidence="1" type="ORF">AUEXF2481DRAFT_418856</name>
</gene>
<protein>
    <submittedName>
        <fullName evidence="1">Uncharacterized protein</fullName>
    </submittedName>
</protein>
<reference evidence="1 2" key="1">
    <citation type="journal article" date="2014" name="BMC Genomics">
        <title>Genome sequencing of four Aureobasidium pullulans varieties: biotechnological potential, stress tolerance, and description of new species.</title>
        <authorList>
            <person name="Gostin Ar C."/>
            <person name="Ohm R.A."/>
            <person name="Kogej T."/>
            <person name="Sonjak S."/>
            <person name="Turk M."/>
            <person name="Zajc J."/>
            <person name="Zalar P."/>
            <person name="Grube M."/>
            <person name="Sun H."/>
            <person name="Han J."/>
            <person name="Sharma A."/>
            <person name="Chiniquy J."/>
            <person name="Ngan C.Y."/>
            <person name="Lipzen A."/>
            <person name="Barry K."/>
            <person name="Grigoriev I.V."/>
            <person name="Gunde-Cimerman N."/>
        </authorList>
    </citation>
    <scope>NUCLEOTIDE SEQUENCE [LARGE SCALE GENOMIC DNA]</scope>
    <source>
        <strain evidence="1 2">EXF-2481</strain>
    </source>
</reference>
<evidence type="ECO:0000313" key="1">
    <source>
        <dbReference type="EMBL" id="KEQ92433.1"/>
    </source>
</evidence>
<organism evidence="1 2">
    <name type="scientific">Aureobasidium subglaciale (strain EXF-2481)</name>
    <name type="common">Aureobasidium pullulans var. subglaciale</name>
    <dbReference type="NCBI Taxonomy" id="1043005"/>
    <lineage>
        <taxon>Eukaryota</taxon>
        <taxon>Fungi</taxon>
        <taxon>Dikarya</taxon>
        <taxon>Ascomycota</taxon>
        <taxon>Pezizomycotina</taxon>
        <taxon>Dothideomycetes</taxon>
        <taxon>Dothideomycetidae</taxon>
        <taxon>Dothideales</taxon>
        <taxon>Saccotheciaceae</taxon>
        <taxon>Aureobasidium</taxon>
    </lineage>
</organism>
<dbReference type="Proteomes" id="UP000030641">
    <property type="component" value="Unassembled WGS sequence"/>
</dbReference>
<dbReference type="RefSeq" id="XP_013341043.1">
    <property type="nucleotide sequence ID" value="XM_013485589.1"/>
</dbReference>
<keyword evidence="2" id="KW-1185">Reference proteome</keyword>
<sequence>MARSGIAGGLPNLLESLAFLITLNDTEAVHLFLLQKYLQMWSLNLRSLRLSKHFAQTAKFTGIKPTSAHALVLCLKISSPLHAPKNV</sequence>
<name>A0A074Y3R3_AURSE</name>
<dbReference type="InParanoid" id="A0A074Y3R3"/>
<accession>A0A074Y3R3</accession>
<evidence type="ECO:0000313" key="2">
    <source>
        <dbReference type="Proteomes" id="UP000030641"/>
    </source>
</evidence>
<dbReference type="GeneID" id="25366991"/>
<dbReference type="EMBL" id="KL584770">
    <property type="protein sequence ID" value="KEQ92433.1"/>
    <property type="molecule type" value="Genomic_DNA"/>
</dbReference>
<proteinExistence type="predicted"/>
<dbReference type="AlphaFoldDB" id="A0A074Y3R3"/>
<dbReference type="HOGENOM" id="CLU_2483001_0_0_1"/>